<proteinExistence type="predicted"/>
<accession>A0A934MIU8</accession>
<dbReference type="Proteomes" id="UP000609531">
    <property type="component" value="Unassembled WGS sequence"/>
</dbReference>
<dbReference type="EMBL" id="JAEKJA010000026">
    <property type="protein sequence ID" value="MBJ3778270.1"/>
    <property type="molecule type" value="Genomic_DNA"/>
</dbReference>
<keyword evidence="2" id="KW-1185">Reference proteome</keyword>
<name>A0A934MIU8_9HYPH</name>
<protein>
    <submittedName>
        <fullName evidence="1">Uncharacterized protein</fullName>
    </submittedName>
</protein>
<evidence type="ECO:0000313" key="2">
    <source>
        <dbReference type="Proteomes" id="UP000609531"/>
    </source>
</evidence>
<sequence length="52" mass="6327">MLCRFDLNRLKRRRLVRKGRKRYSRPLPGDRVQMDVYTIGPRRSQYTAIDDC</sequence>
<comment type="caution">
    <text evidence="1">The sequence shown here is derived from an EMBL/GenBank/DDBJ whole genome shotgun (WGS) entry which is preliminary data.</text>
</comment>
<evidence type="ECO:0000313" key="1">
    <source>
        <dbReference type="EMBL" id="MBJ3778270.1"/>
    </source>
</evidence>
<gene>
    <name evidence="1" type="ORF">JCR33_21400</name>
</gene>
<reference evidence="1" key="1">
    <citation type="submission" date="2020-12" db="EMBL/GenBank/DDBJ databases">
        <title>Bacterial taxonomy.</title>
        <authorList>
            <person name="Pan X."/>
        </authorList>
    </citation>
    <scope>NUCLEOTIDE SEQUENCE</scope>
    <source>
        <strain evidence="1">B2012</strain>
    </source>
</reference>
<organism evidence="1 2">
    <name type="scientific">Acuticoccus mangrovi</name>
    <dbReference type="NCBI Taxonomy" id="2796142"/>
    <lineage>
        <taxon>Bacteria</taxon>
        <taxon>Pseudomonadati</taxon>
        <taxon>Pseudomonadota</taxon>
        <taxon>Alphaproteobacteria</taxon>
        <taxon>Hyphomicrobiales</taxon>
        <taxon>Amorphaceae</taxon>
        <taxon>Acuticoccus</taxon>
    </lineage>
</organism>
<dbReference type="AlphaFoldDB" id="A0A934MIU8"/>